<dbReference type="AlphaFoldDB" id="A0A1Z8AND7"/>
<name>A0A1Z8AND7_9FLAO</name>
<dbReference type="EMBL" id="MAAX01000172">
    <property type="protein sequence ID" value="OUS11854.1"/>
    <property type="molecule type" value="Genomic_DNA"/>
</dbReference>
<evidence type="ECO:0000256" key="1">
    <source>
        <dbReference type="SAM" id="SignalP"/>
    </source>
</evidence>
<dbReference type="RefSeq" id="WP_303687488.1">
    <property type="nucleotide sequence ID" value="NZ_CAJXYO010000020.1"/>
</dbReference>
<organism evidence="2 3">
    <name type="scientific">Nonlabens dokdonensis</name>
    <dbReference type="NCBI Taxonomy" id="328515"/>
    <lineage>
        <taxon>Bacteria</taxon>
        <taxon>Pseudomonadati</taxon>
        <taxon>Bacteroidota</taxon>
        <taxon>Flavobacteriia</taxon>
        <taxon>Flavobacteriales</taxon>
        <taxon>Flavobacteriaceae</taxon>
        <taxon>Nonlabens</taxon>
    </lineage>
</organism>
<keyword evidence="1" id="KW-0732">Signal</keyword>
<dbReference type="Proteomes" id="UP000196102">
    <property type="component" value="Unassembled WGS sequence"/>
</dbReference>
<dbReference type="NCBIfam" id="TIGR01200">
    <property type="entry name" value="GLPGLI"/>
    <property type="match status" value="1"/>
</dbReference>
<accession>A0A1Z8AND7</accession>
<feature type="signal peptide" evidence="1">
    <location>
        <begin position="1"/>
        <end position="18"/>
    </location>
</feature>
<evidence type="ECO:0008006" key="4">
    <source>
        <dbReference type="Google" id="ProtNLM"/>
    </source>
</evidence>
<protein>
    <recommendedName>
        <fullName evidence="4">GLPGLI family protein</fullName>
    </recommendedName>
</protein>
<dbReference type="InterPro" id="IPR005901">
    <property type="entry name" value="GLPGLI"/>
</dbReference>
<evidence type="ECO:0000313" key="3">
    <source>
        <dbReference type="Proteomes" id="UP000196102"/>
    </source>
</evidence>
<evidence type="ECO:0000313" key="2">
    <source>
        <dbReference type="EMBL" id="OUS11854.1"/>
    </source>
</evidence>
<comment type="caution">
    <text evidence="2">The sequence shown here is derived from an EMBL/GenBank/DDBJ whole genome shotgun (WGS) entry which is preliminary data.</text>
</comment>
<feature type="chain" id="PRO_5012938899" description="GLPGLI family protein" evidence="1">
    <location>
        <begin position="19"/>
        <end position="215"/>
    </location>
</feature>
<gene>
    <name evidence="2" type="ORF">A9Q93_10990</name>
</gene>
<reference evidence="3" key="1">
    <citation type="journal article" date="2017" name="Proc. Natl. Acad. Sci. U.S.A.">
        <title>Simulation of Deepwater Horizon oil plume reveals substrate specialization within a complex community of hydrocarbon-degraders.</title>
        <authorList>
            <person name="Hu P."/>
            <person name="Dubinsky E.A."/>
            <person name="Probst A.J."/>
            <person name="Wang J."/>
            <person name="Sieber C.M.K."/>
            <person name="Tom L.M."/>
            <person name="Gardinali P."/>
            <person name="Banfield J.F."/>
            <person name="Atlas R.M."/>
            <person name="Andersen G.L."/>
        </authorList>
    </citation>
    <scope>NUCLEOTIDE SEQUENCE [LARGE SCALE GENOMIC DNA]</scope>
</reference>
<dbReference type="Pfam" id="PF09697">
    <property type="entry name" value="Porph_ging"/>
    <property type="match status" value="1"/>
</dbReference>
<sequence length="215" mass="25069">MKYLFSIYFFLFSFTSLAQGSVRVEYMQTNFINGEMKTLKNTVFELVGNDNFSYFNCKKIPSNRDDLKYTILMSSNEPYYTDLKENTVLAEISINKKYLYNLKHPGKLSVTKDTITISGIKCRKAILVQKKYSEKYKKTFERIITLWYAEDIPLPFGPLGYFGLPGLILKVHIPYKGEMIAKKVFINNEDKHIPKFAPKDLEIITDEELKKISDF</sequence>
<proteinExistence type="predicted"/>